<proteinExistence type="predicted"/>
<dbReference type="EMBL" id="AZBU02000001">
    <property type="protein sequence ID" value="TMS34090.1"/>
    <property type="molecule type" value="Genomic_DNA"/>
</dbReference>
<sequence>MAARRASASERTTVAAGGEANAARKTGLCGKHSKGFAKRYTIQMNLNMCNNDDQQHDEFDLVKFIPEGEQGKFFLRDDEFEFVLSYEKAYSKIEKFKNNLKYQLEAAKLELHARKVANWINDKKKCEEIVQIVVEEVHQDQEARKKTHAQETNEKETKLTMTLRPRKPSHFDWL</sequence>
<dbReference type="Proteomes" id="UP000298663">
    <property type="component" value="Unassembled WGS sequence"/>
</dbReference>
<accession>A0A4U8ULZ8</accession>
<keyword evidence="3" id="KW-1185">Reference proteome</keyword>
<gene>
    <name evidence="2" type="ORF">L596_001742</name>
</gene>
<evidence type="ECO:0000256" key="1">
    <source>
        <dbReference type="SAM" id="MobiDB-lite"/>
    </source>
</evidence>
<dbReference type="AlphaFoldDB" id="A0A4U8ULZ8"/>
<reference evidence="2 3" key="1">
    <citation type="journal article" date="2015" name="Genome Biol.">
        <title>Comparative genomics of Steinernema reveals deeply conserved gene regulatory networks.</title>
        <authorList>
            <person name="Dillman A.R."/>
            <person name="Macchietto M."/>
            <person name="Porter C.F."/>
            <person name="Rogers A."/>
            <person name="Williams B."/>
            <person name="Antoshechkin I."/>
            <person name="Lee M.M."/>
            <person name="Goodwin Z."/>
            <person name="Lu X."/>
            <person name="Lewis E.E."/>
            <person name="Goodrich-Blair H."/>
            <person name="Stock S.P."/>
            <person name="Adams B.J."/>
            <person name="Sternberg P.W."/>
            <person name="Mortazavi A."/>
        </authorList>
    </citation>
    <scope>NUCLEOTIDE SEQUENCE [LARGE SCALE GENOMIC DNA]</scope>
    <source>
        <strain evidence="2 3">ALL</strain>
    </source>
</reference>
<evidence type="ECO:0000313" key="3">
    <source>
        <dbReference type="Proteomes" id="UP000298663"/>
    </source>
</evidence>
<feature type="region of interest" description="Disordered" evidence="1">
    <location>
        <begin position="141"/>
        <end position="174"/>
    </location>
</feature>
<protein>
    <submittedName>
        <fullName evidence="2">Uncharacterized protein</fullName>
    </submittedName>
</protein>
<feature type="compositionally biased region" description="Basic and acidic residues" evidence="1">
    <location>
        <begin position="141"/>
        <end position="158"/>
    </location>
</feature>
<evidence type="ECO:0000313" key="2">
    <source>
        <dbReference type="EMBL" id="TMS34090.1"/>
    </source>
</evidence>
<name>A0A4U8ULZ8_STECR</name>
<comment type="caution">
    <text evidence="2">The sequence shown here is derived from an EMBL/GenBank/DDBJ whole genome shotgun (WGS) entry which is preliminary data.</text>
</comment>
<organism evidence="2 3">
    <name type="scientific">Steinernema carpocapsae</name>
    <name type="common">Entomopathogenic nematode</name>
    <dbReference type="NCBI Taxonomy" id="34508"/>
    <lineage>
        <taxon>Eukaryota</taxon>
        <taxon>Metazoa</taxon>
        <taxon>Ecdysozoa</taxon>
        <taxon>Nematoda</taxon>
        <taxon>Chromadorea</taxon>
        <taxon>Rhabditida</taxon>
        <taxon>Tylenchina</taxon>
        <taxon>Panagrolaimomorpha</taxon>
        <taxon>Strongyloidoidea</taxon>
        <taxon>Steinernematidae</taxon>
        <taxon>Steinernema</taxon>
    </lineage>
</organism>
<reference evidence="2 3" key="2">
    <citation type="journal article" date="2019" name="G3 (Bethesda)">
        <title>Hybrid Assembly of the Genome of the Entomopathogenic Nematode Steinernema carpocapsae Identifies the X-Chromosome.</title>
        <authorList>
            <person name="Serra L."/>
            <person name="Macchietto M."/>
            <person name="Macias-Munoz A."/>
            <person name="McGill C.J."/>
            <person name="Rodriguez I.M."/>
            <person name="Rodriguez B."/>
            <person name="Murad R."/>
            <person name="Mortazavi A."/>
        </authorList>
    </citation>
    <scope>NUCLEOTIDE SEQUENCE [LARGE SCALE GENOMIC DNA]</scope>
    <source>
        <strain evidence="2 3">ALL</strain>
    </source>
</reference>